<keyword evidence="3" id="KW-1185">Reference proteome</keyword>
<evidence type="ECO:0000259" key="1">
    <source>
        <dbReference type="Pfam" id="PF14690"/>
    </source>
</evidence>
<gene>
    <name evidence="2" type="ORF">CLV38_1476</name>
</gene>
<dbReference type="InterPro" id="IPR029261">
    <property type="entry name" value="Transposase_Znf"/>
</dbReference>
<evidence type="ECO:0000313" key="3">
    <source>
        <dbReference type="Proteomes" id="UP000238205"/>
    </source>
</evidence>
<dbReference type="PANTHER" id="PTHR33498:SF1">
    <property type="entry name" value="TRANSPOSASE FOR INSERTION SEQUENCE ELEMENT IS1557"/>
    <property type="match status" value="1"/>
</dbReference>
<feature type="domain" description="Transposase IS204/IS1001/IS1096/IS1165 zinc-finger" evidence="1">
    <location>
        <begin position="36"/>
        <end position="78"/>
    </location>
</feature>
<accession>A0A2T0VT34</accession>
<dbReference type="EMBL" id="PVTO01000047">
    <property type="protein sequence ID" value="PRY74065.1"/>
    <property type="molecule type" value="Genomic_DNA"/>
</dbReference>
<dbReference type="RefSeq" id="WP_106196370.1">
    <property type="nucleotide sequence ID" value="NZ_PVTO01000047.1"/>
</dbReference>
<protein>
    <submittedName>
        <fullName evidence="2">Transposase IS204/IS1001/IS1096/IS1165 family protein</fullName>
    </submittedName>
</protein>
<dbReference type="PANTHER" id="PTHR33498">
    <property type="entry name" value="TRANSPOSASE FOR INSERTION SEQUENCE ELEMENT IS1557"/>
    <property type="match status" value="1"/>
</dbReference>
<dbReference type="AlphaFoldDB" id="A0A2T0VT34"/>
<dbReference type="Proteomes" id="UP000238205">
    <property type="component" value="Unassembled WGS sequence"/>
</dbReference>
<proteinExistence type="predicted"/>
<dbReference type="OrthoDB" id="6197054at2"/>
<organism evidence="2 3">
    <name type="scientific">Alkalibacterium olivapovliticus</name>
    <dbReference type="NCBI Taxonomy" id="99907"/>
    <lineage>
        <taxon>Bacteria</taxon>
        <taxon>Bacillati</taxon>
        <taxon>Bacillota</taxon>
        <taxon>Bacilli</taxon>
        <taxon>Lactobacillales</taxon>
        <taxon>Carnobacteriaceae</taxon>
        <taxon>Alkalibacterium</taxon>
    </lineage>
</organism>
<comment type="caution">
    <text evidence="2">The sequence shown here is derived from an EMBL/GenBank/DDBJ whole genome shotgun (WGS) entry which is preliminary data.</text>
</comment>
<evidence type="ECO:0000313" key="2">
    <source>
        <dbReference type="EMBL" id="PRY74065.1"/>
    </source>
</evidence>
<name>A0A2T0VT34_9LACT</name>
<sequence>MYELIQVLDPCLEYESHSFTNHTFTITVSSTRLEVPCPYCGQVSSRVHSLYPRKFQDLPIQGHKVQIKMQIRKFLCKNPECDHKTFSERFECIAEKATRTKRLEEEVLSIAIHCSSITAVKLIRKGTANIGKSTICNLLHKERLKP</sequence>
<reference evidence="2 3" key="1">
    <citation type="submission" date="2018-03" db="EMBL/GenBank/DDBJ databases">
        <title>Genomic Encyclopedia of Archaeal and Bacterial Type Strains, Phase II (KMG-II): from individual species to whole genera.</title>
        <authorList>
            <person name="Goeker M."/>
        </authorList>
    </citation>
    <scope>NUCLEOTIDE SEQUENCE [LARGE SCALE GENOMIC DNA]</scope>
    <source>
        <strain evidence="2 3">DSM 13175</strain>
    </source>
</reference>
<dbReference type="Pfam" id="PF14690">
    <property type="entry name" value="Zn_ribbon_ISL3"/>
    <property type="match status" value="1"/>
</dbReference>
<dbReference type="InterPro" id="IPR047951">
    <property type="entry name" value="Transpos_ISL3"/>
</dbReference>